<evidence type="ECO:0000256" key="1">
    <source>
        <dbReference type="SAM" id="MobiDB-lite"/>
    </source>
</evidence>
<keyword evidence="3" id="KW-1185">Reference proteome</keyword>
<dbReference type="EMBL" id="JH971391">
    <property type="protein sequence ID" value="EKM78989.1"/>
    <property type="molecule type" value="Genomic_DNA"/>
</dbReference>
<dbReference type="GeneID" id="18824367"/>
<gene>
    <name evidence="2" type="ORF">AGABI1DRAFT_114511</name>
</gene>
<dbReference type="OMA" id="HCWGARD"/>
<accession>K5VWY5</accession>
<protein>
    <submittedName>
        <fullName evidence="2">Uncharacterized protein</fullName>
    </submittedName>
</protein>
<dbReference type="HOGENOM" id="CLU_079385_0_0_1"/>
<feature type="region of interest" description="Disordered" evidence="1">
    <location>
        <begin position="84"/>
        <end position="106"/>
    </location>
</feature>
<reference evidence="3" key="1">
    <citation type="journal article" date="2012" name="Proc. Natl. Acad. Sci. U.S.A.">
        <title>Genome sequence of the button mushroom Agaricus bisporus reveals mechanisms governing adaptation to a humic-rich ecological niche.</title>
        <authorList>
            <person name="Morin E."/>
            <person name="Kohler A."/>
            <person name="Baker A.R."/>
            <person name="Foulongne-Oriol M."/>
            <person name="Lombard V."/>
            <person name="Nagy L.G."/>
            <person name="Ohm R.A."/>
            <person name="Patyshakuliyeva A."/>
            <person name="Brun A."/>
            <person name="Aerts A.L."/>
            <person name="Bailey A.M."/>
            <person name="Billette C."/>
            <person name="Coutinho P.M."/>
            <person name="Deakin G."/>
            <person name="Doddapaneni H."/>
            <person name="Floudas D."/>
            <person name="Grimwood J."/>
            <person name="Hilden K."/>
            <person name="Kuees U."/>
            <person name="LaButti K.M."/>
            <person name="Lapidus A."/>
            <person name="Lindquist E.A."/>
            <person name="Lucas S.M."/>
            <person name="Murat C."/>
            <person name="Riley R.W."/>
            <person name="Salamov A.A."/>
            <person name="Schmutz J."/>
            <person name="Subramanian V."/>
            <person name="Woesten H.A.B."/>
            <person name="Xu J."/>
            <person name="Eastwood D.C."/>
            <person name="Foster G.D."/>
            <person name="Sonnenberg A.S."/>
            <person name="Cullen D."/>
            <person name="de Vries R.P."/>
            <person name="Lundell T."/>
            <person name="Hibbett D.S."/>
            <person name="Henrissat B."/>
            <person name="Burton K.S."/>
            <person name="Kerrigan R.W."/>
            <person name="Challen M.P."/>
            <person name="Grigoriev I.V."/>
            <person name="Martin F."/>
        </authorList>
    </citation>
    <scope>NUCLEOTIDE SEQUENCE [LARGE SCALE GENOMIC DNA]</scope>
    <source>
        <strain evidence="3">JB137-S8 / ATCC MYA-4627 / FGSC 10392</strain>
    </source>
</reference>
<organism evidence="2 3">
    <name type="scientific">Agaricus bisporus var. burnettii (strain JB137-S8 / ATCC MYA-4627 / FGSC 10392)</name>
    <name type="common">White button mushroom</name>
    <dbReference type="NCBI Taxonomy" id="597362"/>
    <lineage>
        <taxon>Eukaryota</taxon>
        <taxon>Fungi</taxon>
        <taxon>Dikarya</taxon>
        <taxon>Basidiomycota</taxon>
        <taxon>Agaricomycotina</taxon>
        <taxon>Agaricomycetes</taxon>
        <taxon>Agaricomycetidae</taxon>
        <taxon>Agaricales</taxon>
        <taxon>Agaricineae</taxon>
        <taxon>Agaricaceae</taxon>
        <taxon>Agaricus</taxon>
    </lineage>
</organism>
<dbReference type="OrthoDB" id="3102850at2759"/>
<evidence type="ECO:0000313" key="3">
    <source>
        <dbReference type="Proteomes" id="UP000008493"/>
    </source>
</evidence>
<evidence type="ECO:0000313" key="2">
    <source>
        <dbReference type="EMBL" id="EKM78989.1"/>
    </source>
</evidence>
<dbReference type="AlphaFoldDB" id="K5VWY5"/>
<name>K5VWY5_AGABU</name>
<dbReference type="RefSeq" id="XP_007330746.1">
    <property type="nucleotide sequence ID" value="XM_007330684.1"/>
</dbReference>
<feature type="non-terminal residue" evidence="2">
    <location>
        <position position="1"/>
    </location>
</feature>
<feature type="compositionally biased region" description="Polar residues" evidence="1">
    <location>
        <begin position="88"/>
        <end position="99"/>
    </location>
</feature>
<proteinExistence type="predicted"/>
<dbReference type="KEGG" id="abp:AGABI1DRAFT114511"/>
<dbReference type="InParanoid" id="K5VWY5"/>
<sequence>MSFYNVDAHNMRNRARQDPNTKERILKWIQQLEYLQSPMISEAEDTRAPSTVTAMTVSQAVSRAPSLLRLPVDEAVEELLPVTRSRITHPNQRSGTTGPASERGHPLAPVMQTIPLPQITEIETPSRSTTASKSRSIEDYVAGHPFGHLPNGTPHYQGGISGAHQVHHRLPSSMPAAAVPTGANPLAGYHLGLGQEIICYLNASLRYHESLRAVVKPLLSDMPPYPGHCWGARDEDGNPPKTRMRLARPFGGKLIVTPTVGNQFVSVGDVQKAVIAWMRWEQPHVQDEGFRLTRREIARARDNTTVSVE</sequence>
<dbReference type="Proteomes" id="UP000008493">
    <property type="component" value="Unassembled WGS sequence"/>
</dbReference>